<dbReference type="Proteomes" id="UP000270924">
    <property type="component" value="Unassembled WGS sequence"/>
</dbReference>
<reference evidence="6" key="1">
    <citation type="submission" date="2012-08" db="EMBL/GenBank/DDBJ databases">
        <title>The Genome Sequence of Wuchereria bancrofti.</title>
        <authorList>
            <consortium name="The Broad Institute Genome Sequencing Platform"/>
            <consortium name="Broad Institute Genome Sequencing Center for Infectious Disease"/>
            <person name="Nutman T.B."/>
            <person name="Fink D.L."/>
            <person name="Russ C."/>
            <person name="Young S."/>
            <person name="Zeng Q."/>
            <person name="Koehrsen M."/>
            <person name="Alvarado L."/>
            <person name="Berlin A."/>
            <person name="Borenstein D."/>
            <person name="Chapman S.B."/>
            <person name="Chen Z."/>
            <person name="Engels R."/>
            <person name="Freedman E."/>
            <person name="Gellesch M."/>
            <person name="Goldberg J."/>
            <person name="Griggs A."/>
            <person name="Gujja S."/>
            <person name="Heilman E.R."/>
            <person name="Heiman D."/>
            <person name="Hepburn T."/>
            <person name="Howarth C."/>
            <person name="Jen D."/>
            <person name="Larson L."/>
            <person name="Lewis B."/>
            <person name="Mehta T."/>
            <person name="Park D."/>
            <person name="Pearson M."/>
            <person name="Richards J."/>
            <person name="Roberts A."/>
            <person name="Saif S."/>
            <person name="Shea T."/>
            <person name="Shenoy N."/>
            <person name="Sisk P."/>
            <person name="Stolte C."/>
            <person name="Sykes S."/>
            <person name="Walk T."/>
            <person name="White J."/>
            <person name="Yandava C."/>
            <person name="Haas B."/>
            <person name="Henn M.R."/>
            <person name="Nusbaum C."/>
            <person name="Birren B."/>
        </authorList>
    </citation>
    <scope>NUCLEOTIDE SEQUENCE</scope>
</reference>
<accession>J9AII6</accession>
<dbReference type="GO" id="GO:0007268">
    <property type="term" value="P:chemical synaptic transmission"/>
    <property type="evidence" value="ECO:0007669"/>
    <property type="project" value="TreeGrafter"/>
</dbReference>
<evidence type="ECO:0000259" key="5">
    <source>
        <dbReference type="Pfam" id="PF03522"/>
    </source>
</evidence>
<name>J9AII6_WUCBA</name>
<dbReference type="PANTHER" id="PTHR11827:SF53">
    <property type="entry name" value="K+_CL-COTRANSPORTER"/>
    <property type="match status" value="1"/>
</dbReference>
<keyword evidence="2" id="KW-0812">Transmembrane</keyword>
<dbReference type="Pfam" id="PF03522">
    <property type="entry name" value="SLC12"/>
    <property type="match status" value="1"/>
</dbReference>
<evidence type="ECO:0000313" key="9">
    <source>
        <dbReference type="Proteomes" id="UP000270924"/>
    </source>
</evidence>
<reference evidence="8" key="2">
    <citation type="submission" date="2012-08" db="EMBL/GenBank/DDBJ databases">
        <title>The Genome Sequence of Wuchereria bancrofti.</title>
        <authorList>
            <person name="Nutman T.B."/>
            <person name="Fink D.L."/>
            <person name="Russ C."/>
            <person name="Young S."/>
            <person name="Zeng Q."/>
            <person name="Koehrsen M."/>
            <person name="Alvarado L."/>
            <person name="Berlin A."/>
            <person name="Chapman S.B."/>
            <person name="Chen Z."/>
            <person name="Freedman E."/>
            <person name="Gellesch M."/>
            <person name="Goldberg J."/>
            <person name="Griggs A."/>
            <person name="Gujja S."/>
            <person name="Heilman E.R."/>
            <person name="Heiman D."/>
            <person name="Hepburn T."/>
            <person name="Howarth C."/>
            <person name="Jen D."/>
            <person name="Larson L."/>
            <person name="Lewis B."/>
            <person name="Mehta T."/>
            <person name="Park D."/>
            <person name="Pearson M."/>
            <person name="Roberts A."/>
            <person name="Saif S."/>
            <person name="Shea T."/>
            <person name="Shenoy N."/>
            <person name="Sisk P."/>
            <person name="Stolte C."/>
            <person name="Sykes S."/>
            <person name="Walk T."/>
            <person name="White J."/>
            <person name="Yandava C."/>
            <person name="Haas B."/>
            <person name="Henn M.R."/>
            <person name="Nusbaum C."/>
            <person name="Birren B."/>
        </authorList>
    </citation>
    <scope>NUCLEOTIDE SEQUENCE [LARGE SCALE GENOMIC DNA]</scope>
    <source>
        <strain evidence="8">NA</strain>
    </source>
</reference>
<keyword evidence="9" id="KW-1185">Reference proteome</keyword>
<evidence type="ECO:0000313" key="8">
    <source>
        <dbReference type="Proteomes" id="UP000004810"/>
    </source>
</evidence>
<dbReference type="InterPro" id="IPR018491">
    <property type="entry name" value="SLC12_C"/>
</dbReference>
<reference evidence="7 9" key="3">
    <citation type="submission" date="2018-11" db="EMBL/GenBank/DDBJ databases">
        <authorList>
            <consortium name="Pathogen Informatics"/>
        </authorList>
    </citation>
    <scope>NUCLEOTIDE SEQUENCE [LARGE SCALE GENOMIC DNA]</scope>
</reference>
<evidence type="ECO:0000256" key="4">
    <source>
        <dbReference type="ARBA" id="ARBA00023136"/>
    </source>
</evidence>
<proteinExistence type="predicted"/>
<dbReference type="GO" id="GO:0055064">
    <property type="term" value="P:chloride ion homeostasis"/>
    <property type="evidence" value="ECO:0007669"/>
    <property type="project" value="TreeGrafter"/>
</dbReference>
<dbReference type="GO" id="GO:0006884">
    <property type="term" value="P:cell volume homeostasis"/>
    <property type="evidence" value="ECO:0007669"/>
    <property type="project" value="TreeGrafter"/>
</dbReference>
<dbReference type="GO" id="GO:1990573">
    <property type="term" value="P:potassium ion import across plasma membrane"/>
    <property type="evidence" value="ECO:0007669"/>
    <property type="project" value="TreeGrafter"/>
</dbReference>
<dbReference type="GO" id="GO:0055075">
    <property type="term" value="P:potassium ion homeostasis"/>
    <property type="evidence" value="ECO:0007669"/>
    <property type="project" value="TreeGrafter"/>
</dbReference>
<evidence type="ECO:0000313" key="7">
    <source>
        <dbReference type="EMBL" id="VDM12522.1"/>
    </source>
</evidence>
<dbReference type="Proteomes" id="UP000004810">
    <property type="component" value="Unassembled WGS sequence"/>
</dbReference>
<dbReference type="AlphaFoldDB" id="J9AII6"/>
<evidence type="ECO:0000256" key="2">
    <source>
        <dbReference type="ARBA" id="ARBA00022692"/>
    </source>
</evidence>
<dbReference type="GO" id="GO:0005886">
    <property type="term" value="C:plasma membrane"/>
    <property type="evidence" value="ECO:0007669"/>
    <property type="project" value="TreeGrafter"/>
</dbReference>
<dbReference type="PANTHER" id="PTHR11827">
    <property type="entry name" value="SOLUTE CARRIER FAMILY 12, CATION COTRANSPORTERS"/>
    <property type="match status" value="1"/>
</dbReference>
<evidence type="ECO:0000313" key="6">
    <source>
        <dbReference type="EMBL" id="EJW73985.1"/>
    </source>
</evidence>
<evidence type="ECO:0000256" key="3">
    <source>
        <dbReference type="ARBA" id="ARBA00022989"/>
    </source>
</evidence>
<dbReference type="EMBL" id="UYWW01003176">
    <property type="protein sequence ID" value="VDM12522.1"/>
    <property type="molecule type" value="Genomic_DNA"/>
</dbReference>
<dbReference type="InterPro" id="IPR004842">
    <property type="entry name" value="SLC12A_fam"/>
</dbReference>
<keyword evidence="4" id="KW-0472">Membrane</keyword>
<evidence type="ECO:0000256" key="1">
    <source>
        <dbReference type="ARBA" id="ARBA00004141"/>
    </source>
</evidence>
<dbReference type="GO" id="GO:0015379">
    <property type="term" value="F:potassium:chloride symporter activity"/>
    <property type="evidence" value="ECO:0007669"/>
    <property type="project" value="TreeGrafter"/>
</dbReference>
<gene>
    <name evidence="7" type="ORF">WBA_LOCUS5908</name>
    <name evidence="6" type="ORF">WUBG_15110</name>
</gene>
<keyword evidence="3" id="KW-1133">Transmembrane helix</keyword>
<comment type="subcellular location">
    <subcellularLocation>
        <location evidence="1">Membrane</location>
        <topology evidence="1">Multi-pass membrane protein</topology>
    </subcellularLocation>
</comment>
<organism evidence="6 8">
    <name type="scientific">Wuchereria bancrofti</name>
    <dbReference type="NCBI Taxonomy" id="6293"/>
    <lineage>
        <taxon>Eukaryota</taxon>
        <taxon>Metazoa</taxon>
        <taxon>Ecdysozoa</taxon>
        <taxon>Nematoda</taxon>
        <taxon>Chromadorea</taxon>
        <taxon>Rhabditida</taxon>
        <taxon>Spirurina</taxon>
        <taxon>Spiruromorpha</taxon>
        <taxon>Filarioidea</taxon>
        <taxon>Onchocercidae</taxon>
        <taxon>Wuchereria</taxon>
    </lineage>
</organism>
<protein>
    <recommendedName>
        <fullName evidence="5">SLC12A transporter C-terminal domain-containing protein</fullName>
    </recommendedName>
</protein>
<dbReference type="InParanoid" id="J9AII6"/>
<dbReference type="OrthoDB" id="2020542at2759"/>
<dbReference type="EMBL" id="ADBV01013059">
    <property type="protein sequence ID" value="EJW73985.1"/>
    <property type="molecule type" value="Genomic_DNA"/>
</dbReference>
<dbReference type="GO" id="GO:0045202">
    <property type="term" value="C:synapse"/>
    <property type="evidence" value="ECO:0007669"/>
    <property type="project" value="GOC"/>
</dbReference>
<feature type="domain" description="SLC12A transporter C-terminal" evidence="5">
    <location>
        <begin position="4"/>
        <end position="64"/>
    </location>
</feature>
<sequence length="67" mass="7415">MHTATRLNALFRKTSEKSQLILLNLPKPPDVKEGFTDYLHYLDELTAGLPRVLFVRGGGAETLTSTA</sequence>